<feature type="region of interest" description="Disordered" evidence="2">
    <location>
        <begin position="1"/>
        <end position="45"/>
    </location>
</feature>
<dbReference type="Pfam" id="PF16095">
    <property type="entry name" value="COR-A"/>
    <property type="match status" value="1"/>
</dbReference>
<comment type="caution">
    <text evidence="4">The sequence shown here is derived from an EMBL/GenBank/DDBJ whole genome shotgun (WGS) entry which is preliminary data.</text>
</comment>
<dbReference type="InterPro" id="IPR038765">
    <property type="entry name" value="Papain-like_cys_pep_sf"/>
</dbReference>
<feature type="domain" description="OTU" evidence="3">
    <location>
        <begin position="92"/>
        <end position="233"/>
    </location>
</feature>
<dbReference type="Pfam" id="PF02338">
    <property type="entry name" value="OTU"/>
    <property type="match status" value="1"/>
</dbReference>
<dbReference type="AlphaFoldDB" id="A0ABD3XVV7"/>
<dbReference type="PANTHER" id="PTHR12419:SF11">
    <property type="entry name" value="OTU DOMAIN-CONTAINING PROTEIN DDB_G0284757"/>
    <property type="match status" value="1"/>
</dbReference>
<dbReference type="PANTHER" id="PTHR12419">
    <property type="entry name" value="OTU DOMAIN CONTAINING PROTEIN"/>
    <property type="match status" value="1"/>
</dbReference>
<dbReference type="Proteomes" id="UP001634394">
    <property type="component" value="Unassembled WGS sequence"/>
</dbReference>
<dbReference type="InterPro" id="IPR036388">
    <property type="entry name" value="WH-like_DNA-bd_sf"/>
</dbReference>
<sequence length="918" mass="104932">MQAGMVTLTTTSTPDHSGEKLTLSSVQESSQTSTERLQRKQRATEPVFSSSIQKGVTCANPKLLYQVLYNATQGALSNRSTLERNCQNVGLKFYGETPGNGNCFFEAVSSQLKLLKYQVQLSPQQLRQDAVAFLKDNQLLQVSDGYIDLAEFMCNESFEEYCARMAEDGEWADHILVVAMARKLQRDIMIVTSAPSSGNDDNVVWVVGQDNFQGDPIILGHIWEHHYESLEPTDSTELEVKCQRQAVEKLGFEANDIENQMDVFGNYGDHTDMPSVPIDNISGLINPIQVDVQSQMLIAEDSSDHSQYSEDSSEYSFDSDDVDYEMTKRRKLGQKYLREIRSYLSDKPTSVHLVDKDFTIDNTIEDSKLEKLKRKIFEVASQQTYWGEQIPTRWFLLEQQLMKLRDAEVKVISRSDVEKLNREGTVRIEKSEELDLFLTYLHETGTIIYFNIEVLRDNIILDPKWLIDALKLLINAHPNLPESPAENESQSDSPADSAIGQKWHDFKDKGILSPELVDALWTKKKHPQLHDNKDHLLLVMEQFNIIAKHRSFSENGEMKEKKYFLTPCMLRQECPREVISPEHDQRMVSTPVLCYIFRGKYLPPPIFHRLIAACITRWPVAKEKETSENLIFCGCCIFDLDLFHRLTLYCKNHIVYVRITKMVMDEVKTPDAKLCSRVRKFISLNLNKITSYLSQNLQYRLSIQCPQSRDDDSEVGFSPFFDVWYAEEGHADDAPITPEHMNHARLCVALVTACGNVMREVLRTQVPAPHTDIYQAILANKGKLTSRRLLNSNQINLVFPDPKGTRTGTLDQFDISLLYILIRNVSAVKAPLITGWGNEPQDQPRDTSLGASVERIRSFRNHITGHSADGKISRQDLEDYWEKFEAVIHDIEKVIGGQTCSQELERQKRQVISVYEAC</sequence>
<proteinExistence type="predicted"/>
<protein>
    <recommendedName>
        <fullName evidence="3">OTU domain-containing protein</fullName>
    </recommendedName>
</protein>
<dbReference type="Gene3D" id="3.90.70.80">
    <property type="match status" value="1"/>
</dbReference>
<dbReference type="Gene3D" id="1.10.10.10">
    <property type="entry name" value="Winged helix-like DNA-binding domain superfamily/Winged helix DNA-binding domain"/>
    <property type="match status" value="1"/>
</dbReference>
<evidence type="ECO:0000259" key="3">
    <source>
        <dbReference type="PROSITE" id="PS50802"/>
    </source>
</evidence>
<evidence type="ECO:0000313" key="5">
    <source>
        <dbReference type="Proteomes" id="UP001634394"/>
    </source>
</evidence>
<dbReference type="SUPFAM" id="SSF54001">
    <property type="entry name" value="Cysteine proteinases"/>
    <property type="match status" value="1"/>
</dbReference>
<keyword evidence="5" id="KW-1185">Reference proteome</keyword>
<dbReference type="InterPro" id="IPR050704">
    <property type="entry name" value="Peptidase_C85-like"/>
</dbReference>
<dbReference type="InterPro" id="IPR041249">
    <property type="entry name" value="HEPN_DZIP3"/>
</dbReference>
<dbReference type="EMBL" id="JBJQND010000001">
    <property type="protein sequence ID" value="KAL3889548.1"/>
    <property type="molecule type" value="Genomic_DNA"/>
</dbReference>
<dbReference type="Pfam" id="PF18738">
    <property type="entry name" value="HEPN_DZIP3"/>
    <property type="match status" value="1"/>
</dbReference>
<name>A0ABD3XVV7_SINWO</name>
<evidence type="ECO:0000313" key="4">
    <source>
        <dbReference type="EMBL" id="KAL3889548.1"/>
    </source>
</evidence>
<accession>A0ABD3XVV7</accession>
<evidence type="ECO:0000256" key="2">
    <source>
        <dbReference type="SAM" id="MobiDB-lite"/>
    </source>
</evidence>
<feature type="compositionally biased region" description="Low complexity" evidence="2">
    <location>
        <begin position="21"/>
        <end position="35"/>
    </location>
</feature>
<dbReference type="InterPro" id="IPR032171">
    <property type="entry name" value="COR-A"/>
</dbReference>
<reference evidence="4 5" key="1">
    <citation type="submission" date="2024-11" db="EMBL/GenBank/DDBJ databases">
        <title>Chromosome-level genome assembly of the freshwater bivalve Anodonta woodiana.</title>
        <authorList>
            <person name="Chen X."/>
        </authorList>
    </citation>
    <scope>NUCLEOTIDE SEQUENCE [LARGE SCALE GENOMIC DNA]</scope>
    <source>
        <strain evidence="4">MN2024</strain>
        <tissue evidence="4">Gills</tissue>
    </source>
</reference>
<keyword evidence="1" id="KW-0677">Repeat</keyword>
<evidence type="ECO:0000256" key="1">
    <source>
        <dbReference type="ARBA" id="ARBA00022737"/>
    </source>
</evidence>
<dbReference type="PROSITE" id="PS50802">
    <property type="entry name" value="OTU"/>
    <property type="match status" value="1"/>
</dbReference>
<gene>
    <name evidence="4" type="ORF">ACJMK2_001886</name>
</gene>
<dbReference type="CDD" id="cd22758">
    <property type="entry name" value="OTU_232R-like"/>
    <property type="match status" value="1"/>
</dbReference>
<dbReference type="InterPro" id="IPR003323">
    <property type="entry name" value="OTU_dom"/>
</dbReference>
<organism evidence="4 5">
    <name type="scientific">Sinanodonta woodiana</name>
    <name type="common">Chinese pond mussel</name>
    <name type="synonym">Anodonta woodiana</name>
    <dbReference type="NCBI Taxonomy" id="1069815"/>
    <lineage>
        <taxon>Eukaryota</taxon>
        <taxon>Metazoa</taxon>
        <taxon>Spiralia</taxon>
        <taxon>Lophotrochozoa</taxon>
        <taxon>Mollusca</taxon>
        <taxon>Bivalvia</taxon>
        <taxon>Autobranchia</taxon>
        <taxon>Heteroconchia</taxon>
        <taxon>Palaeoheterodonta</taxon>
        <taxon>Unionida</taxon>
        <taxon>Unionoidea</taxon>
        <taxon>Unionidae</taxon>
        <taxon>Unioninae</taxon>
        <taxon>Sinanodonta</taxon>
    </lineage>
</organism>